<dbReference type="RefSeq" id="WP_062702602.1">
    <property type="nucleotide sequence ID" value="NZ_LJOD01000018.1"/>
</dbReference>
<feature type="transmembrane region" description="Helical" evidence="1">
    <location>
        <begin position="200"/>
        <end position="221"/>
    </location>
</feature>
<name>A0A0N0ZT77_CHRID</name>
<dbReference type="AlphaFoldDB" id="A0A0N0ZT77"/>
<reference evidence="2 3" key="1">
    <citation type="journal article" date="2015" name="Genom Data">
        <title>Draft genome sequence of a multidrug-resistant Chryseobacterium indologenes isolate from Malaysia.</title>
        <authorList>
            <person name="Yu C.Y."/>
            <person name="Ang G.Y."/>
            <person name="Cheng H.J."/>
            <person name="Cheong Y.M."/>
            <person name="Yin W.F."/>
            <person name="Chan K.G."/>
        </authorList>
    </citation>
    <scope>NUCLEOTIDE SEQUENCE [LARGE SCALE GENOMIC DNA]</scope>
    <source>
        <strain evidence="2 3">CI_885</strain>
    </source>
</reference>
<reference evidence="3" key="2">
    <citation type="submission" date="2015-09" db="EMBL/GenBank/DDBJ databases">
        <title>Draft genome sequence of a multidrug-resistant Chryseobacterium indologenes isolate from Malaysia.</title>
        <authorList>
            <person name="Yu C.Y."/>
            <person name="Ang G.Y."/>
            <person name="Chan K.-G."/>
        </authorList>
    </citation>
    <scope>NUCLEOTIDE SEQUENCE [LARGE SCALE GENOMIC DNA]</scope>
    <source>
        <strain evidence="3">CI_885</strain>
    </source>
</reference>
<accession>A0A0N0ZT77</accession>
<protein>
    <submittedName>
        <fullName evidence="2">Uncharacterized protein</fullName>
    </submittedName>
</protein>
<organism evidence="2 3">
    <name type="scientific">Chryseobacterium indologenes</name>
    <name type="common">Flavobacterium indologenes</name>
    <dbReference type="NCBI Taxonomy" id="253"/>
    <lineage>
        <taxon>Bacteria</taxon>
        <taxon>Pseudomonadati</taxon>
        <taxon>Bacteroidota</taxon>
        <taxon>Flavobacteriia</taxon>
        <taxon>Flavobacteriales</taxon>
        <taxon>Weeksellaceae</taxon>
        <taxon>Chryseobacterium group</taxon>
        <taxon>Chryseobacterium</taxon>
    </lineage>
</organism>
<keyword evidence="1" id="KW-1133">Transmembrane helix</keyword>
<evidence type="ECO:0000313" key="3">
    <source>
        <dbReference type="Proteomes" id="UP000037953"/>
    </source>
</evidence>
<sequence>MENKEFRFEGLDAKTELKLALNLIFPGLVVMIGTLILTNMLFPKVYFLYPLLFAAFLTLAVCMLILKQLAKRIQAKEWRVVINNENLTIKFQNLQYIFNLADIKMIKNLGNAGFRYLTIITNKDNIKIRVGNTGLTPFSSEKDIEQLDEFVKYLMPYIRENFNQKELKNIINTNVFPNFGVYVLKGDKIKYSIINKMEPWQVFVFILGIGALIMIIFVNVMESIFFK</sequence>
<dbReference type="OrthoDB" id="1273431at2"/>
<gene>
    <name evidence="2" type="ORF">AOB46_19730</name>
</gene>
<comment type="caution">
    <text evidence="2">The sequence shown here is derived from an EMBL/GenBank/DDBJ whole genome shotgun (WGS) entry which is preliminary data.</text>
</comment>
<evidence type="ECO:0000256" key="1">
    <source>
        <dbReference type="SAM" id="Phobius"/>
    </source>
</evidence>
<keyword evidence="1" id="KW-0472">Membrane</keyword>
<dbReference type="EMBL" id="LJOD01000018">
    <property type="protein sequence ID" value="KPE49408.1"/>
    <property type="molecule type" value="Genomic_DNA"/>
</dbReference>
<keyword evidence="1" id="KW-0812">Transmembrane</keyword>
<dbReference type="PATRIC" id="fig|253.9.peg.1918"/>
<evidence type="ECO:0000313" key="2">
    <source>
        <dbReference type="EMBL" id="KPE49408.1"/>
    </source>
</evidence>
<proteinExistence type="predicted"/>
<dbReference type="Proteomes" id="UP000037953">
    <property type="component" value="Unassembled WGS sequence"/>
</dbReference>
<feature type="transmembrane region" description="Helical" evidence="1">
    <location>
        <begin position="47"/>
        <end position="66"/>
    </location>
</feature>
<feature type="transmembrane region" description="Helical" evidence="1">
    <location>
        <begin position="20"/>
        <end position="41"/>
    </location>
</feature>